<keyword evidence="1" id="KW-1133">Transmembrane helix</keyword>
<evidence type="ECO:0000256" key="1">
    <source>
        <dbReference type="SAM" id="Phobius"/>
    </source>
</evidence>
<keyword evidence="3" id="KW-1185">Reference proteome</keyword>
<dbReference type="InterPro" id="IPR043128">
    <property type="entry name" value="Rev_trsase/Diguanyl_cyclase"/>
</dbReference>
<dbReference type="InterPro" id="IPR043502">
    <property type="entry name" value="DNA/RNA_pol_sf"/>
</dbReference>
<dbReference type="Proteomes" id="UP000327157">
    <property type="component" value="Chromosome 2"/>
</dbReference>
<evidence type="ECO:0000313" key="2">
    <source>
        <dbReference type="EMBL" id="KAB2626573.1"/>
    </source>
</evidence>
<dbReference type="AlphaFoldDB" id="A0A5N5HJ22"/>
<evidence type="ECO:0000313" key="3">
    <source>
        <dbReference type="Proteomes" id="UP000327157"/>
    </source>
</evidence>
<dbReference type="InterPro" id="IPR050951">
    <property type="entry name" value="Retrovirus_Pol_polyprotein"/>
</dbReference>
<protein>
    <recommendedName>
        <fullName evidence="4">Reverse transcriptase/retrotransposon-derived protein RNase H-like domain-containing protein</fullName>
    </recommendedName>
</protein>
<dbReference type="Gene3D" id="3.30.70.270">
    <property type="match status" value="2"/>
</dbReference>
<evidence type="ECO:0008006" key="4">
    <source>
        <dbReference type="Google" id="ProtNLM"/>
    </source>
</evidence>
<dbReference type="PANTHER" id="PTHR37984:SF5">
    <property type="entry name" value="PROTEIN NYNRIN-LIKE"/>
    <property type="match status" value="1"/>
</dbReference>
<comment type="caution">
    <text evidence="2">The sequence shown here is derived from an EMBL/GenBank/DDBJ whole genome shotgun (WGS) entry which is preliminary data.</text>
</comment>
<dbReference type="Gene3D" id="3.10.10.10">
    <property type="entry name" value="HIV Type 1 Reverse Transcriptase, subunit A, domain 1"/>
    <property type="match status" value="1"/>
</dbReference>
<keyword evidence="1" id="KW-0472">Membrane</keyword>
<reference evidence="2 3" key="1">
    <citation type="submission" date="2019-09" db="EMBL/GenBank/DDBJ databases">
        <authorList>
            <person name="Ou C."/>
        </authorList>
    </citation>
    <scope>NUCLEOTIDE SEQUENCE [LARGE SCALE GENOMIC DNA]</scope>
    <source>
        <strain evidence="2">S2</strain>
        <tissue evidence="2">Leaf</tissue>
    </source>
</reference>
<organism evidence="2 3">
    <name type="scientific">Pyrus ussuriensis x Pyrus communis</name>
    <dbReference type="NCBI Taxonomy" id="2448454"/>
    <lineage>
        <taxon>Eukaryota</taxon>
        <taxon>Viridiplantae</taxon>
        <taxon>Streptophyta</taxon>
        <taxon>Embryophyta</taxon>
        <taxon>Tracheophyta</taxon>
        <taxon>Spermatophyta</taxon>
        <taxon>Magnoliopsida</taxon>
        <taxon>eudicotyledons</taxon>
        <taxon>Gunneridae</taxon>
        <taxon>Pentapetalae</taxon>
        <taxon>rosids</taxon>
        <taxon>fabids</taxon>
        <taxon>Rosales</taxon>
        <taxon>Rosaceae</taxon>
        <taxon>Amygdaloideae</taxon>
        <taxon>Maleae</taxon>
        <taxon>Pyrus</taxon>
    </lineage>
</organism>
<dbReference type="OrthoDB" id="1928766at2759"/>
<gene>
    <name evidence="2" type="ORF">D8674_020191</name>
</gene>
<accession>A0A5N5HJ22</accession>
<name>A0A5N5HJ22_9ROSA</name>
<sequence>MSGLDPNLVCHTLNTQHGIKAVVQPRRNFHLEIEAKIKVEVEKLLATRFIKLIKHPLWLANIVLVNKKNIVQFRIRIDYQHLNAACPNDEFSLPNMDIMIDSTSGKFLGFLVHQHNIDVDPERVRTIETLMPLINVKELKSLMGKLSYIWHFILGLAAATGAFALLLRKGKEFVWTKNAPKAYERVQQLVTNLPTIKTHV</sequence>
<dbReference type="EMBL" id="SMOL01000157">
    <property type="protein sequence ID" value="KAB2626573.1"/>
    <property type="molecule type" value="Genomic_DNA"/>
</dbReference>
<dbReference type="SUPFAM" id="SSF56672">
    <property type="entry name" value="DNA/RNA polymerases"/>
    <property type="match status" value="1"/>
</dbReference>
<keyword evidence="1" id="KW-0812">Transmembrane</keyword>
<dbReference type="PANTHER" id="PTHR37984">
    <property type="entry name" value="PROTEIN CBG26694"/>
    <property type="match status" value="1"/>
</dbReference>
<reference evidence="2 3" key="3">
    <citation type="submission" date="2019-11" db="EMBL/GenBank/DDBJ databases">
        <title>A de novo genome assembly of a pear dwarfing rootstock.</title>
        <authorList>
            <person name="Wang F."/>
            <person name="Wang J."/>
            <person name="Li S."/>
            <person name="Zhang Y."/>
            <person name="Fang M."/>
            <person name="Ma L."/>
            <person name="Zhao Y."/>
            <person name="Jiang S."/>
        </authorList>
    </citation>
    <scope>NUCLEOTIDE SEQUENCE [LARGE SCALE GENOMIC DNA]</scope>
    <source>
        <strain evidence="2">S2</strain>
        <tissue evidence="2">Leaf</tissue>
    </source>
</reference>
<reference evidence="3" key="2">
    <citation type="submission" date="2019-10" db="EMBL/GenBank/DDBJ databases">
        <title>A de novo genome assembly of a pear dwarfing rootstock.</title>
        <authorList>
            <person name="Wang F."/>
            <person name="Wang J."/>
            <person name="Li S."/>
            <person name="Zhang Y."/>
            <person name="Fang M."/>
            <person name="Ma L."/>
            <person name="Zhao Y."/>
            <person name="Jiang S."/>
        </authorList>
    </citation>
    <scope>NUCLEOTIDE SEQUENCE [LARGE SCALE GENOMIC DNA]</scope>
</reference>
<feature type="transmembrane region" description="Helical" evidence="1">
    <location>
        <begin position="148"/>
        <end position="167"/>
    </location>
</feature>
<proteinExistence type="predicted"/>